<reference evidence="2 3" key="1">
    <citation type="journal article" date="2019" name="Int. J. Syst. Evol. Microbiol.">
        <title>The Global Catalogue of Microorganisms (GCM) 10K type strain sequencing project: providing services to taxonomists for standard genome sequencing and annotation.</title>
        <authorList>
            <consortium name="The Broad Institute Genomics Platform"/>
            <consortium name="The Broad Institute Genome Sequencing Center for Infectious Disease"/>
            <person name="Wu L."/>
            <person name="Ma J."/>
        </authorList>
    </citation>
    <scope>NUCLEOTIDE SEQUENCE [LARGE SCALE GENOMIC DNA]</scope>
    <source>
        <strain evidence="2 3">JCM 6921</strain>
    </source>
</reference>
<sequence>MVAGNAADRENVVVQKAERGSARVSAGVAASAEALAENRVGCSYHAAPPARRDLDHMFILRSHHSRKYTTKLDTVFGNRTHRPGNRTHLECGA</sequence>
<dbReference type="Proteomes" id="UP001500058">
    <property type="component" value="Unassembled WGS sequence"/>
</dbReference>
<name>A0ABN3I7A6_9ACTN</name>
<evidence type="ECO:0000313" key="2">
    <source>
        <dbReference type="EMBL" id="GAA2396568.1"/>
    </source>
</evidence>
<protein>
    <submittedName>
        <fullName evidence="2">Uncharacterized protein</fullName>
    </submittedName>
</protein>
<dbReference type="EMBL" id="BAAATJ010000008">
    <property type="protein sequence ID" value="GAA2396568.1"/>
    <property type="molecule type" value="Genomic_DNA"/>
</dbReference>
<gene>
    <name evidence="2" type="ORF">GCM10010420_22860</name>
</gene>
<feature type="region of interest" description="Disordered" evidence="1">
    <location>
        <begin position="74"/>
        <end position="93"/>
    </location>
</feature>
<evidence type="ECO:0000313" key="3">
    <source>
        <dbReference type="Proteomes" id="UP001500058"/>
    </source>
</evidence>
<comment type="caution">
    <text evidence="2">The sequence shown here is derived from an EMBL/GenBank/DDBJ whole genome shotgun (WGS) entry which is preliminary data.</text>
</comment>
<evidence type="ECO:0000256" key="1">
    <source>
        <dbReference type="SAM" id="MobiDB-lite"/>
    </source>
</evidence>
<proteinExistence type="predicted"/>
<accession>A0ABN3I7A6</accession>
<keyword evidence="3" id="KW-1185">Reference proteome</keyword>
<organism evidence="2 3">
    <name type="scientific">Streptomyces glaucosporus</name>
    <dbReference type="NCBI Taxonomy" id="284044"/>
    <lineage>
        <taxon>Bacteria</taxon>
        <taxon>Bacillati</taxon>
        <taxon>Actinomycetota</taxon>
        <taxon>Actinomycetes</taxon>
        <taxon>Kitasatosporales</taxon>
        <taxon>Streptomycetaceae</taxon>
        <taxon>Streptomyces</taxon>
    </lineage>
</organism>